<gene>
    <name evidence="1" type="ORF">RRF57_010801</name>
</gene>
<organism evidence="1 2">
    <name type="scientific">Xylaria bambusicola</name>
    <dbReference type="NCBI Taxonomy" id="326684"/>
    <lineage>
        <taxon>Eukaryota</taxon>
        <taxon>Fungi</taxon>
        <taxon>Dikarya</taxon>
        <taxon>Ascomycota</taxon>
        <taxon>Pezizomycotina</taxon>
        <taxon>Sordariomycetes</taxon>
        <taxon>Xylariomycetidae</taxon>
        <taxon>Xylariales</taxon>
        <taxon>Xylariaceae</taxon>
        <taxon>Xylaria</taxon>
    </lineage>
</organism>
<dbReference type="AlphaFoldDB" id="A0AAN7V3Z0"/>
<dbReference type="Proteomes" id="UP001305414">
    <property type="component" value="Unassembled WGS sequence"/>
</dbReference>
<keyword evidence="2" id="KW-1185">Reference proteome</keyword>
<evidence type="ECO:0000313" key="1">
    <source>
        <dbReference type="EMBL" id="KAK5635089.1"/>
    </source>
</evidence>
<proteinExistence type="predicted"/>
<dbReference type="EMBL" id="JAWHQM010000048">
    <property type="protein sequence ID" value="KAK5635089.1"/>
    <property type="molecule type" value="Genomic_DNA"/>
</dbReference>
<name>A0AAN7V3Z0_9PEZI</name>
<sequence length="109" mass="12060">MAGRRASNSRSYQTGIPIRLATLLPSHSADGMCLSMYSLDGMPFLLQSDRQYGIQVTAFLLSGNWSERQTYPEPRMVVFRLGAVDGVLQDVLLLQLDGILIHLLQHALG</sequence>
<evidence type="ECO:0000313" key="2">
    <source>
        <dbReference type="Proteomes" id="UP001305414"/>
    </source>
</evidence>
<reference evidence="1 2" key="1">
    <citation type="submission" date="2023-10" db="EMBL/GenBank/DDBJ databases">
        <title>Draft genome sequence of Xylaria bambusicola isolate GMP-LS, the root and basal stem rot pathogen of sugarcane in Indonesia.</title>
        <authorList>
            <person name="Selvaraj P."/>
            <person name="Muralishankar V."/>
            <person name="Muruganantham S."/>
            <person name="Sp S."/>
            <person name="Haryani S."/>
            <person name="Lau K.J.X."/>
            <person name="Naqvi N.I."/>
        </authorList>
    </citation>
    <scope>NUCLEOTIDE SEQUENCE [LARGE SCALE GENOMIC DNA]</scope>
    <source>
        <strain evidence="1">GMP-LS</strain>
    </source>
</reference>
<comment type="caution">
    <text evidence="1">The sequence shown here is derived from an EMBL/GenBank/DDBJ whole genome shotgun (WGS) entry which is preliminary data.</text>
</comment>
<accession>A0AAN7V3Z0</accession>
<protein>
    <submittedName>
        <fullName evidence="1">Uncharacterized protein</fullName>
    </submittedName>
</protein>